<dbReference type="RefSeq" id="WP_143563268.1">
    <property type="nucleotide sequence ID" value="NZ_BMPL01000003.1"/>
</dbReference>
<accession>A0A553JT73</accession>
<comment type="caution">
    <text evidence="3">The sequence shown here is derived from an EMBL/GenBank/DDBJ whole genome shotgun (WGS) entry which is preliminary data.</text>
</comment>
<gene>
    <name evidence="3" type="ORF">FN961_04050</name>
</gene>
<dbReference type="CDD" id="cd17470">
    <property type="entry name" value="T3SS_Flik_C"/>
    <property type="match status" value="1"/>
</dbReference>
<dbReference type="Pfam" id="PF02120">
    <property type="entry name" value="Flg_hook"/>
    <property type="match status" value="1"/>
</dbReference>
<feature type="region of interest" description="Disordered" evidence="1">
    <location>
        <begin position="1"/>
        <end position="83"/>
    </location>
</feature>
<sequence>MQKMNNVLLASNKAESQPNSDIKLASNDNKSSENSDFSTALKQASVEAKQPVNAKSAEKNTAKAASEPTNTPSLDSEVEQSVQVQSIDTDDTSDGDLIDVSHVLAQINLAAELSYAASNKVNGDILPLDDLLIEDTSIEEMAAALNIESESLDEQLLDEQLLSELMNQSGLSQEELEALPPETLSQLIALVKNGEGSSQEIIDLSRNAKSIADNTTINSEALSKQNQVKGPEVQTSGTVMSDSIANKNPLKAATTDNEQNRLDKLNQFDVSKDKFLVQGSKDTSIHTQELTSKDKGEGIKFNTILGEKLVSQTEIISANTKPLTEGQVAAEEQLKGAELSVKLTPMKAGMELSSAFSETTSGAESKLQSASSQLTPQQATRTDIAQIQLSLKQSNEQQVQMQDMIQRFSPVMKQQLITMVSQGIQHAEIRLDPPELGQLMVRIQVQGDQTQVQFHVAQHQTRDLIEQAIPRLKELLSEQGMQLVDSQVSQDNRGNDADGEQSSEEGGGQFGSELDEMSSEESLISSKQATSYPSGIDYYA</sequence>
<dbReference type="Proteomes" id="UP000318126">
    <property type="component" value="Unassembled WGS sequence"/>
</dbReference>
<evidence type="ECO:0000259" key="2">
    <source>
        <dbReference type="Pfam" id="PF02120"/>
    </source>
</evidence>
<dbReference type="AlphaFoldDB" id="A0A553JT73"/>
<name>A0A553JT73_SHEHA</name>
<keyword evidence="3" id="KW-0966">Cell projection</keyword>
<evidence type="ECO:0000313" key="3">
    <source>
        <dbReference type="EMBL" id="TRY15656.1"/>
    </source>
</evidence>
<reference evidence="4" key="1">
    <citation type="submission" date="2019-07" db="EMBL/GenBank/DDBJ databases">
        <title>Shewanella sp. YLB-08 draft genomic sequence.</title>
        <authorList>
            <person name="Yu L."/>
        </authorList>
    </citation>
    <scope>NUCLEOTIDE SEQUENCE [LARGE SCALE GENOMIC DNA]</scope>
    <source>
        <strain evidence="4">JCM 20706</strain>
    </source>
</reference>
<dbReference type="OrthoDB" id="1792985at2"/>
<feature type="region of interest" description="Disordered" evidence="1">
    <location>
        <begin position="224"/>
        <end position="243"/>
    </location>
</feature>
<dbReference type="PANTHER" id="PTHR37533">
    <property type="entry name" value="FLAGELLAR HOOK-LENGTH CONTROL PROTEIN"/>
    <property type="match status" value="1"/>
</dbReference>
<feature type="domain" description="Flagellar hook-length control protein-like C-terminal" evidence="2">
    <location>
        <begin position="414"/>
        <end position="495"/>
    </location>
</feature>
<feature type="region of interest" description="Disordered" evidence="1">
    <location>
        <begin position="353"/>
        <end position="379"/>
    </location>
</feature>
<dbReference type="InterPro" id="IPR052563">
    <property type="entry name" value="FliK"/>
</dbReference>
<dbReference type="InterPro" id="IPR038610">
    <property type="entry name" value="FliK-like_C_sf"/>
</dbReference>
<dbReference type="Gene3D" id="3.30.750.140">
    <property type="match status" value="1"/>
</dbReference>
<dbReference type="EMBL" id="VKGK01000003">
    <property type="protein sequence ID" value="TRY15656.1"/>
    <property type="molecule type" value="Genomic_DNA"/>
</dbReference>
<keyword evidence="4" id="KW-1185">Reference proteome</keyword>
<feature type="compositionally biased region" description="Polar residues" evidence="1">
    <location>
        <begin position="354"/>
        <end position="379"/>
    </location>
</feature>
<protein>
    <submittedName>
        <fullName evidence="3">Flagellar hook-length control protein FliK</fullName>
    </submittedName>
</protein>
<keyword evidence="3" id="KW-0969">Cilium</keyword>
<dbReference type="PANTHER" id="PTHR37533:SF2">
    <property type="entry name" value="FLAGELLAR HOOK-LENGTH CONTROL PROTEIN"/>
    <property type="match status" value="1"/>
</dbReference>
<feature type="compositionally biased region" description="Polar residues" evidence="1">
    <location>
        <begin position="1"/>
        <end position="42"/>
    </location>
</feature>
<proteinExistence type="predicted"/>
<feature type="compositionally biased region" description="Polar residues" evidence="1">
    <location>
        <begin position="67"/>
        <end position="83"/>
    </location>
</feature>
<dbReference type="InterPro" id="IPR021136">
    <property type="entry name" value="Flagellar_hook_control-like_C"/>
</dbReference>
<keyword evidence="3" id="KW-0282">Flagellum</keyword>
<evidence type="ECO:0000313" key="4">
    <source>
        <dbReference type="Proteomes" id="UP000318126"/>
    </source>
</evidence>
<evidence type="ECO:0000256" key="1">
    <source>
        <dbReference type="SAM" id="MobiDB-lite"/>
    </source>
</evidence>
<feature type="region of interest" description="Disordered" evidence="1">
    <location>
        <begin position="488"/>
        <end position="540"/>
    </location>
</feature>
<organism evidence="3 4">
    <name type="scientific">Shewanella hanedai</name>
    <name type="common">Alteromonas hanedai</name>
    <dbReference type="NCBI Taxonomy" id="25"/>
    <lineage>
        <taxon>Bacteria</taxon>
        <taxon>Pseudomonadati</taxon>
        <taxon>Pseudomonadota</taxon>
        <taxon>Gammaproteobacteria</taxon>
        <taxon>Alteromonadales</taxon>
        <taxon>Shewanellaceae</taxon>
        <taxon>Shewanella</taxon>
    </lineage>
</organism>